<feature type="signal peptide" evidence="2">
    <location>
        <begin position="1"/>
        <end position="29"/>
    </location>
</feature>
<reference evidence="4" key="1">
    <citation type="journal article" date="2023" name="Science">
        <title>Elucidation of the pathway for biosynthesis of saponin adjuvants from the soapbark tree.</title>
        <authorList>
            <person name="Reed J."/>
            <person name="Orme A."/>
            <person name="El-Demerdash A."/>
            <person name="Owen C."/>
            <person name="Martin L.B.B."/>
            <person name="Misra R.C."/>
            <person name="Kikuchi S."/>
            <person name="Rejzek M."/>
            <person name="Martin A.C."/>
            <person name="Harkess A."/>
            <person name="Leebens-Mack J."/>
            <person name="Louveau T."/>
            <person name="Stephenson M.J."/>
            <person name="Osbourn A."/>
        </authorList>
    </citation>
    <scope>NUCLEOTIDE SEQUENCE</scope>
    <source>
        <strain evidence="4">S10</strain>
    </source>
</reference>
<dbReference type="GO" id="GO:0003678">
    <property type="term" value="F:DNA helicase activity"/>
    <property type="evidence" value="ECO:0007669"/>
    <property type="project" value="UniProtKB-EC"/>
</dbReference>
<evidence type="ECO:0000313" key="5">
    <source>
        <dbReference type="Proteomes" id="UP001163823"/>
    </source>
</evidence>
<dbReference type="GO" id="GO:0005524">
    <property type="term" value="F:ATP binding"/>
    <property type="evidence" value="ECO:0007669"/>
    <property type="project" value="UniProtKB-KW"/>
</dbReference>
<dbReference type="SUPFAM" id="SSF50249">
    <property type="entry name" value="Nucleic acid-binding proteins"/>
    <property type="match status" value="1"/>
</dbReference>
<evidence type="ECO:0000259" key="3">
    <source>
        <dbReference type="Pfam" id="PF06068"/>
    </source>
</evidence>
<dbReference type="Proteomes" id="UP001163823">
    <property type="component" value="Chromosome 8"/>
</dbReference>
<keyword evidence="2" id="KW-0732">Signal</keyword>
<keyword evidence="1 4" id="KW-0347">Helicase</keyword>
<comment type="catalytic activity">
    <reaction evidence="1">
        <text>ATP + H2O = ADP + phosphate + H(+)</text>
        <dbReference type="Rhea" id="RHEA:13065"/>
        <dbReference type="ChEBI" id="CHEBI:15377"/>
        <dbReference type="ChEBI" id="CHEBI:15378"/>
        <dbReference type="ChEBI" id="CHEBI:30616"/>
        <dbReference type="ChEBI" id="CHEBI:43474"/>
        <dbReference type="ChEBI" id="CHEBI:456216"/>
        <dbReference type="EC" id="3.6.4.12"/>
    </reaction>
</comment>
<name>A0AAD7LPZ0_QUISA</name>
<accession>A0AAD7LPZ0</accession>
<keyword evidence="1" id="KW-0804">Transcription</keyword>
<dbReference type="EMBL" id="JARAOO010000008">
    <property type="protein sequence ID" value="KAJ7960865.1"/>
    <property type="molecule type" value="Genomic_DNA"/>
</dbReference>
<dbReference type="AlphaFoldDB" id="A0AAD7LPZ0"/>
<keyword evidence="1" id="KW-0539">Nucleus</keyword>
<dbReference type="KEGG" id="qsa:O6P43_021252"/>
<protein>
    <recommendedName>
        <fullName evidence="1">RuvB-like helicase</fullName>
        <ecNumber evidence="1">3.6.4.12</ecNumber>
    </recommendedName>
</protein>
<keyword evidence="1" id="KW-0805">Transcription regulation</keyword>
<evidence type="ECO:0000313" key="4">
    <source>
        <dbReference type="EMBL" id="KAJ7960865.1"/>
    </source>
</evidence>
<keyword evidence="1" id="KW-0067">ATP-binding</keyword>
<sequence length="207" mass="22822">MVSLVLGRLPLLWVRLSLWVLKPHLPCLAGSELFSLEMSKTEALMQAFRKAIGVRIKEETEVIEGEAVEVQIDRPAVAGAASKTGKLTLKTTEMETVYDLGAKMIEALGKEKVHRGDVINIDKASGKITKLGRSFLGPETTMLLDHMSSSCNVLMGSCRNGRRWCIASCFMRLMLSTAGYGRMGMEHQWTPCREANTGNIFCENQAA</sequence>
<feature type="domain" description="TIP49 P-loop" evidence="3">
    <location>
        <begin position="27"/>
        <end position="135"/>
    </location>
</feature>
<evidence type="ECO:0000256" key="2">
    <source>
        <dbReference type="SAM" id="SignalP"/>
    </source>
</evidence>
<comment type="caution">
    <text evidence="4">The sequence shown here is derived from an EMBL/GenBank/DDBJ whole genome shotgun (WGS) entry which is preliminary data.</text>
</comment>
<dbReference type="InterPro" id="IPR012340">
    <property type="entry name" value="NA-bd_OB-fold"/>
</dbReference>
<keyword evidence="5" id="KW-1185">Reference proteome</keyword>
<organism evidence="4 5">
    <name type="scientific">Quillaja saponaria</name>
    <name type="common">Soap bark tree</name>
    <dbReference type="NCBI Taxonomy" id="32244"/>
    <lineage>
        <taxon>Eukaryota</taxon>
        <taxon>Viridiplantae</taxon>
        <taxon>Streptophyta</taxon>
        <taxon>Embryophyta</taxon>
        <taxon>Tracheophyta</taxon>
        <taxon>Spermatophyta</taxon>
        <taxon>Magnoliopsida</taxon>
        <taxon>eudicotyledons</taxon>
        <taxon>Gunneridae</taxon>
        <taxon>Pentapetalae</taxon>
        <taxon>rosids</taxon>
        <taxon>fabids</taxon>
        <taxon>Fabales</taxon>
        <taxon>Quillajaceae</taxon>
        <taxon>Quillaja</taxon>
    </lineage>
</organism>
<dbReference type="InterPro" id="IPR010339">
    <property type="entry name" value="TIP49_P-loop"/>
</dbReference>
<gene>
    <name evidence="4" type="ORF">O6P43_021252</name>
</gene>
<dbReference type="PANTHER" id="PTHR11093">
    <property type="entry name" value="RUVB-RELATED REPTIN AND PONTIN"/>
    <property type="match status" value="1"/>
</dbReference>
<evidence type="ECO:0000256" key="1">
    <source>
        <dbReference type="RuleBase" id="RU363048"/>
    </source>
</evidence>
<dbReference type="GO" id="GO:0016787">
    <property type="term" value="F:hydrolase activity"/>
    <property type="evidence" value="ECO:0007669"/>
    <property type="project" value="UniProtKB-KW"/>
</dbReference>
<feature type="chain" id="PRO_5041955747" description="RuvB-like helicase" evidence="2">
    <location>
        <begin position="30"/>
        <end position="207"/>
    </location>
</feature>
<keyword evidence="1" id="KW-0547">Nucleotide-binding</keyword>
<dbReference type="InterPro" id="IPR027238">
    <property type="entry name" value="RuvB-like"/>
</dbReference>
<dbReference type="EC" id="3.6.4.12" evidence="1"/>
<dbReference type="Gene3D" id="2.40.50.360">
    <property type="entry name" value="RuvB-like helicase, domain II"/>
    <property type="match status" value="1"/>
</dbReference>
<proteinExistence type="inferred from homology"/>
<dbReference type="InterPro" id="IPR042487">
    <property type="entry name" value="RuvBL1/2_DNA/RNA_bd_dom"/>
</dbReference>
<comment type="similarity">
    <text evidence="1">Belongs to the RuvB family.</text>
</comment>
<keyword evidence="1" id="KW-0378">Hydrolase</keyword>
<dbReference type="Pfam" id="PF06068">
    <property type="entry name" value="TIP49"/>
    <property type="match status" value="1"/>
</dbReference>